<dbReference type="Pfam" id="PF14016">
    <property type="entry name" value="DUF4232"/>
    <property type="match status" value="1"/>
</dbReference>
<evidence type="ECO:0000313" key="4">
    <source>
        <dbReference type="EMBL" id="MFD1721247.1"/>
    </source>
</evidence>
<accession>A0ABW4LD76</accession>
<evidence type="ECO:0000256" key="2">
    <source>
        <dbReference type="SAM" id="SignalP"/>
    </source>
</evidence>
<sequence>MSAADRRRPLPGPALLSGPLLAAVLLLSACSAPEDAPGPASGSSGSSPTASAVEEQDEDGSSAGATAAPSVPAASSGSSRPGSAPAASGGSALRDCDPVDLDLALGGTDSGAGSIDRTIVLANRGRVACSISGAPVVHMVDADVQPLGPDATGSGAPTPVLRLPVGGSLSAVVRIVNVGEDGGPLGDRCTPATGAALIVETADRRRGDPLEGAFRGCREPDVATMAVTPWRLDG</sequence>
<organism evidence="4 5">
    <name type="scientific">Amnibacterium endophyticum</name>
    <dbReference type="NCBI Taxonomy" id="2109337"/>
    <lineage>
        <taxon>Bacteria</taxon>
        <taxon>Bacillati</taxon>
        <taxon>Actinomycetota</taxon>
        <taxon>Actinomycetes</taxon>
        <taxon>Micrococcales</taxon>
        <taxon>Microbacteriaceae</taxon>
        <taxon>Amnibacterium</taxon>
    </lineage>
</organism>
<dbReference type="Proteomes" id="UP001597347">
    <property type="component" value="Unassembled WGS sequence"/>
</dbReference>
<evidence type="ECO:0000313" key="5">
    <source>
        <dbReference type="Proteomes" id="UP001597347"/>
    </source>
</evidence>
<feature type="compositionally biased region" description="Low complexity" evidence="1">
    <location>
        <begin position="32"/>
        <end position="52"/>
    </location>
</feature>
<reference evidence="5" key="1">
    <citation type="journal article" date="2019" name="Int. J. Syst. Evol. Microbiol.">
        <title>The Global Catalogue of Microorganisms (GCM) 10K type strain sequencing project: providing services to taxonomists for standard genome sequencing and annotation.</title>
        <authorList>
            <consortium name="The Broad Institute Genomics Platform"/>
            <consortium name="The Broad Institute Genome Sequencing Center for Infectious Disease"/>
            <person name="Wu L."/>
            <person name="Ma J."/>
        </authorList>
    </citation>
    <scope>NUCLEOTIDE SEQUENCE [LARGE SCALE GENOMIC DNA]</scope>
    <source>
        <strain evidence="5">CGMCC 1.12471</strain>
    </source>
</reference>
<gene>
    <name evidence="4" type="ORF">ACFSBI_06755</name>
</gene>
<feature type="region of interest" description="Disordered" evidence="1">
    <location>
        <begin position="32"/>
        <end position="92"/>
    </location>
</feature>
<protein>
    <submittedName>
        <fullName evidence="4">DUF4232 domain-containing protein</fullName>
    </submittedName>
</protein>
<feature type="compositionally biased region" description="Low complexity" evidence="1">
    <location>
        <begin position="61"/>
        <end position="92"/>
    </location>
</feature>
<comment type="caution">
    <text evidence="4">The sequence shown here is derived from an EMBL/GenBank/DDBJ whole genome shotgun (WGS) entry which is preliminary data.</text>
</comment>
<feature type="signal peptide" evidence="2">
    <location>
        <begin position="1"/>
        <end position="22"/>
    </location>
</feature>
<dbReference type="EMBL" id="JBHUEA010000008">
    <property type="protein sequence ID" value="MFD1721247.1"/>
    <property type="molecule type" value="Genomic_DNA"/>
</dbReference>
<name>A0ABW4LD76_9MICO</name>
<evidence type="ECO:0000259" key="3">
    <source>
        <dbReference type="Pfam" id="PF14016"/>
    </source>
</evidence>
<feature type="chain" id="PRO_5046087066" evidence="2">
    <location>
        <begin position="23"/>
        <end position="234"/>
    </location>
</feature>
<keyword evidence="5" id="KW-1185">Reference proteome</keyword>
<proteinExistence type="predicted"/>
<evidence type="ECO:0000256" key="1">
    <source>
        <dbReference type="SAM" id="MobiDB-lite"/>
    </source>
</evidence>
<keyword evidence="2" id="KW-0732">Signal</keyword>
<dbReference type="PROSITE" id="PS51257">
    <property type="entry name" value="PROKAR_LIPOPROTEIN"/>
    <property type="match status" value="1"/>
</dbReference>
<dbReference type="RefSeq" id="WP_377933311.1">
    <property type="nucleotide sequence ID" value="NZ_JBHUEA010000008.1"/>
</dbReference>
<feature type="domain" description="DUF4232" evidence="3">
    <location>
        <begin position="96"/>
        <end position="231"/>
    </location>
</feature>
<dbReference type="InterPro" id="IPR025326">
    <property type="entry name" value="DUF4232"/>
</dbReference>